<evidence type="ECO:0000313" key="3">
    <source>
        <dbReference type="Proteomes" id="UP001371305"/>
    </source>
</evidence>
<gene>
    <name evidence="2" type="ORF">WKV53_15455</name>
</gene>
<evidence type="ECO:0000313" key="2">
    <source>
        <dbReference type="EMBL" id="MEK7951911.1"/>
    </source>
</evidence>
<feature type="transmembrane region" description="Helical" evidence="1">
    <location>
        <begin position="103"/>
        <end position="127"/>
    </location>
</feature>
<dbReference type="InterPro" id="IPR011989">
    <property type="entry name" value="ARM-like"/>
</dbReference>
<evidence type="ECO:0000256" key="1">
    <source>
        <dbReference type="SAM" id="Phobius"/>
    </source>
</evidence>
<feature type="transmembrane region" description="Helical" evidence="1">
    <location>
        <begin position="139"/>
        <end position="157"/>
    </location>
</feature>
<dbReference type="RefSeq" id="WP_341405669.1">
    <property type="nucleotide sequence ID" value="NZ_JBBUKT010000005.1"/>
</dbReference>
<comment type="caution">
    <text evidence="2">The sequence shown here is derived from an EMBL/GenBank/DDBJ whole genome shotgun (WGS) entry which is preliminary data.</text>
</comment>
<keyword evidence="1" id="KW-0472">Membrane</keyword>
<proteinExistence type="predicted"/>
<keyword evidence="1" id="KW-0812">Transmembrane</keyword>
<reference evidence="2 3" key="1">
    <citation type="submission" date="2024-04" db="EMBL/GenBank/DDBJ databases">
        <title>Luteolibacter sp. isolated from soil.</title>
        <authorList>
            <person name="An J."/>
        </authorList>
    </citation>
    <scope>NUCLEOTIDE SEQUENCE [LARGE SCALE GENOMIC DNA]</scope>
    <source>
        <strain evidence="2 3">Y139</strain>
    </source>
</reference>
<dbReference type="Gene3D" id="1.25.10.10">
    <property type="entry name" value="Leucine-rich Repeat Variant"/>
    <property type="match status" value="1"/>
</dbReference>
<dbReference type="EMBL" id="JBBUKT010000005">
    <property type="protein sequence ID" value="MEK7951911.1"/>
    <property type="molecule type" value="Genomic_DNA"/>
</dbReference>
<feature type="transmembrane region" description="Helical" evidence="1">
    <location>
        <begin position="164"/>
        <end position="182"/>
    </location>
</feature>
<keyword evidence="1" id="KW-1133">Transmembrane helix</keyword>
<organism evidence="2 3">
    <name type="scientific">Luteolibacter soli</name>
    <dbReference type="NCBI Taxonomy" id="3135280"/>
    <lineage>
        <taxon>Bacteria</taxon>
        <taxon>Pseudomonadati</taxon>
        <taxon>Verrucomicrobiota</taxon>
        <taxon>Verrucomicrobiia</taxon>
        <taxon>Verrucomicrobiales</taxon>
        <taxon>Verrucomicrobiaceae</taxon>
        <taxon>Luteolibacter</taxon>
    </lineage>
</organism>
<sequence length="528" mass="58128">MDSHADAEKLSIRCPGCGQRFKVGLELRDRMVECGTCEHRFRVNDEVVVRAKKFYPGERRAAALDSFSRVPRNAAPSQSTFQTIQYAPEPVHRTIEPTSPLRLVLGFSAVLIAVIVILMLIFGGMPGGVLYGASQSKRLMLAVFSAVVSGVLLVAANPRARGRAVLAALLTAGGLISLPFFFTNGVTLASSGADIAEDAPAAGTPGKETERPKTAEEESVAALKRQVSYEPLARALETDPKAVGLWLRGLREFHRPQVRDYIIRNSGADPSSHMYPRSNEYLMVVTGFKGDIGDLARLCERFGEVHRPSDELRIIEVVVKNESFQEGALEKLTDPANPAFYELNKRELESIDLERARKAVNRLAPVEPKLYRKDIVKRMGELIQEGDFAIQFEIGKALPKWSEPGDGMEEVVLGVLEKLPADGEVAEPLVTFLAGRKDMAAVSLLDRLWLQEPNKWEENYGAFGQPVEDKVLSRLPQTTPVQRMSAVRLLGRVGTAKSVPVLEGAMKDANPEMKVLIQHALESIRGRK</sequence>
<protein>
    <recommendedName>
        <fullName evidence="4">HEAT repeat domain-containing protein</fullName>
    </recommendedName>
</protein>
<dbReference type="Proteomes" id="UP001371305">
    <property type="component" value="Unassembled WGS sequence"/>
</dbReference>
<evidence type="ECO:0008006" key="4">
    <source>
        <dbReference type="Google" id="ProtNLM"/>
    </source>
</evidence>
<name>A0ABU9AVY1_9BACT</name>
<accession>A0ABU9AVY1</accession>
<keyword evidence="3" id="KW-1185">Reference proteome</keyword>